<dbReference type="STRING" id="199890.A0A182P118"/>
<evidence type="ECO:0000313" key="3">
    <source>
        <dbReference type="Proteomes" id="UP000075885"/>
    </source>
</evidence>
<accession>A0A182P118</accession>
<dbReference type="InterPro" id="IPR052872">
    <property type="entry name" value="ESR_Regulator"/>
</dbReference>
<reference evidence="2" key="2">
    <citation type="submission" date="2020-05" db="UniProtKB">
        <authorList>
            <consortium name="EnsemblMetazoa"/>
        </authorList>
    </citation>
    <scope>IDENTIFICATION</scope>
    <source>
        <strain evidence="2">Epiroticus2</strain>
    </source>
</reference>
<feature type="signal peptide" evidence="1">
    <location>
        <begin position="1"/>
        <end position="17"/>
    </location>
</feature>
<dbReference type="PANTHER" id="PTHR37372:SF1">
    <property type="entry name" value="GEO07177P1"/>
    <property type="match status" value="1"/>
</dbReference>
<dbReference type="Proteomes" id="UP000075885">
    <property type="component" value="Unassembled WGS sequence"/>
</dbReference>
<dbReference type="VEuPathDB" id="VectorBase:AEPI000600"/>
<name>A0A182P118_9DIPT</name>
<organism evidence="2 3">
    <name type="scientific">Anopheles epiroticus</name>
    <dbReference type="NCBI Taxonomy" id="199890"/>
    <lineage>
        <taxon>Eukaryota</taxon>
        <taxon>Metazoa</taxon>
        <taxon>Ecdysozoa</taxon>
        <taxon>Arthropoda</taxon>
        <taxon>Hexapoda</taxon>
        <taxon>Insecta</taxon>
        <taxon>Pterygota</taxon>
        <taxon>Neoptera</taxon>
        <taxon>Endopterygota</taxon>
        <taxon>Diptera</taxon>
        <taxon>Nematocera</taxon>
        <taxon>Culicoidea</taxon>
        <taxon>Culicidae</taxon>
        <taxon>Anophelinae</taxon>
        <taxon>Anopheles</taxon>
    </lineage>
</organism>
<dbReference type="EnsemblMetazoa" id="AEPI000600-RA">
    <property type="protein sequence ID" value="AEPI000600-PA"/>
    <property type="gene ID" value="AEPI000600"/>
</dbReference>
<feature type="chain" id="PRO_5008130652" evidence="1">
    <location>
        <begin position="18"/>
        <end position="119"/>
    </location>
</feature>
<keyword evidence="1" id="KW-0732">Signal</keyword>
<protein>
    <submittedName>
        <fullName evidence="2">Uncharacterized protein</fullName>
    </submittedName>
</protein>
<keyword evidence="3" id="KW-1185">Reference proteome</keyword>
<evidence type="ECO:0000313" key="2">
    <source>
        <dbReference type="EnsemblMetazoa" id="AEPI000600-PA"/>
    </source>
</evidence>
<sequence>MFKLVTVLSCLVVVSLAMPAVEVSQPIPIPESQDSPAVLVVQAEDDLAGAETAHHGYGGYGGGFGGGYGGGFGGYPYGGYGGGFGGGYGGGYGGFGGGYGGYGHGGFGGGYGHGHRHHG</sequence>
<evidence type="ECO:0000256" key="1">
    <source>
        <dbReference type="SAM" id="SignalP"/>
    </source>
</evidence>
<reference evidence="3" key="1">
    <citation type="submission" date="2013-03" db="EMBL/GenBank/DDBJ databases">
        <title>The Genome Sequence of Anopheles epiroticus epiroticus2.</title>
        <authorList>
            <consortium name="The Broad Institute Genomics Platform"/>
            <person name="Neafsey D.E."/>
            <person name="Howell P."/>
            <person name="Walker B."/>
            <person name="Young S.K."/>
            <person name="Zeng Q."/>
            <person name="Gargeya S."/>
            <person name="Fitzgerald M."/>
            <person name="Haas B."/>
            <person name="Abouelleil A."/>
            <person name="Allen A.W."/>
            <person name="Alvarado L."/>
            <person name="Arachchi H.M."/>
            <person name="Berlin A.M."/>
            <person name="Chapman S.B."/>
            <person name="Gainer-Dewar J."/>
            <person name="Goldberg J."/>
            <person name="Griggs A."/>
            <person name="Gujja S."/>
            <person name="Hansen M."/>
            <person name="Howarth C."/>
            <person name="Imamovic A."/>
            <person name="Ireland A."/>
            <person name="Larimer J."/>
            <person name="McCowan C."/>
            <person name="Murphy C."/>
            <person name="Pearson M."/>
            <person name="Poon T.W."/>
            <person name="Priest M."/>
            <person name="Roberts A."/>
            <person name="Saif S."/>
            <person name="Shea T."/>
            <person name="Sisk P."/>
            <person name="Sykes S."/>
            <person name="Wortman J."/>
            <person name="Nusbaum C."/>
            <person name="Birren B."/>
        </authorList>
    </citation>
    <scope>NUCLEOTIDE SEQUENCE [LARGE SCALE GENOMIC DNA]</scope>
    <source>
        <strain evidence="3">Epiroticus2</strain>
    </source>
</reference>
<dbReference type="PANTHER" id="PTHR37372">
    <property type="entry name" value="OS06G0316800 PROTEIN"/>
    <property type="match status" value="1"/>
</dbReference>
<proteinExistence type="predicted"/>
<dbReference type="AlphaFoldDB" id="A0A182P118"/>